<keyword evidence="1" id="KW-0732">Signal</keyword>
<gene>
    <name evidence="2" type="ORF">IW261DRAFT_1449756</name>
</gene>
<protein>
    <recommendedName>
        <fullName evidence="4">Secreted protein</fullName>
    </recommendedName>
</protein>
<accession>A0AA39PNV4</accession>
<evidence type="ECO:0008006" key="4">
    <source>
        <dbReference type="Google" id="ProtNLM"/>
    </source>
</evidence>
<feature type="signal peptide" evidence="1">
    <location>
        <begin position="1"/>
        <end position="23"/>
    </location>
</feature>
<dbReference type="Proteomes" id="UP001175227">
    <property type="component" value="Unassembled WGS sequence"/>
</dbReference>
<keyword evidence="3" id="KW-1185">Reference proteome</keyword>
<sequence length="70" mass="8151">MGKKKRCPLLLLLCCFFKASVERAQLSGLPEFFVRIRSADNFGRCLCLAQFSPRVQRSFLPWMKEFLSFS</sequence>
<name>A0AA39PNV4_9AGAR</name>
<feature type="chain" id="PRO_5041413666" description="Secreted protein" evidence="1">
    <location>
        <begin position="24"/>
        <end position="70"/>
    </location>
</feature>
<dbReference type="EMBL" id="JAUEPR010000003">
    <property type="protein sequence ID" value="KAK0487780.1"/>
    <property type="molecule type" value="Genomic_DNA"/>
</dbReference>
<evidence type="ECO:0000313" key="2">
    <source>
        <dbReference type="EMBL" id="KAK0487780.1"/>
    </source>
</evidence>
<dbReference type="AlphaFoldDB" id="A0AA39PNV4"/>
<reference evidence="2" key="1">
    <citation type="submission" date="2023-06" db="EMBL/GenBank/DDBJ databases">
        <authorList>
            <consortium name="Lawrence Berkeley National Laboratory"/>
            <person name="Ahrendt S."/>
            <person name="Sahu N."/>
            <person name="Indic B."/>
            <person name="Wong-Bajracharya J."/>
            <person name="Merenyi Z."/>
            <person name="Ke H.-M."/>
            <person name="Monk M."/>
            <person name="Kocsube S."/>
            <person name="Drula E."/>
            <person name="Lipzen A."/>
            <person name="Balint B."/>
            <person name="Henrissat B."/>
            <person name="Andreopoulos B."/>
            <person name="Martin F.M."/>
            <person name="Harder C.B."/>
            <person name="Rigling D."/>
            <person name="Ford K.L."/>
            <person name="Foster G.D."/>
            <person name="Pangilinan J."/>
            <person name="Papanicolaou A."/>
            <person name="Barry K."/>
            <person name="LaButti K."/>
            <person name="Viragh M."/>
            <person name="Koriabine M."/>
            <person name="Yan M."/>
            <person name="Riley R."/>
            <person name="Champramary S."/>
            <person name="Plett K.L."/>
            <person name="Tsai I.J."/>
            <person name="Slot J."/>
            <person name="Sipos G."/>
            <person name="Plett J."/>
            <person name="Nagy L.G."/>
            <person name="Grigoriev I.V."/>
        </authorList>
    </citation>
    <scope>NUCLEOTIDE SEQUENCE</scope>
    <source>
        <strain evidence="2">ICMP 16352</strain>
    </source>
</reference>
<organism evidence="2 3">
    <name type="scientific">Armillaria novae-zelandiae</name>
    <dbReference type="NCBI Taxonomy" id="153914"/>
    <lineage>
        <taxon>Eukaryota</taxon>
        <taxon>Fungi</taxon>
        <taxon>Dikarya</taxon>
        <taxon>Basidiomycota</taxon>
        <taxon>Agaricomycotina</taxon>
        <taxon>Agaricomycetes</taxon>
        <taxon>Agaricomycetidae</taxon>
        <taxon>Agaricales</taxon>
        <taxon>Marasmiineae</taxon>
        <taxon>Physalacriaceae</taxon>
        <taxon>Armillaria</taxon>
    </lineage>
</organism>
<proteinExistence type="predicted"/>
<comment type="caution">
    <text evidence="2">The sequence shown here is derived from an EMBL/GenBank/DDBJ whole genome shotgun (WGS) entry which is preliminary data.</text>
</comment>
<evidence type="ECO:0000313" key="3">
    <source>
        <dbReference type="Proteomes" id="UP001175227"/>
    </source>
</evidence>
<evidence type="ECO:0000256" key="1">
    <source>
        <dbReference type="SAM" id="SignalP"/>
    </source>
</evidence>